<name>A0A6M0R9V7_9CLOT</name>
<keyword evidence="5" id="KW-0482">Metalloprotease</keyword>
<dbReference type="GO" id="GO:0046872">
    <property type="term" value="F:metal ion binding"/>
    <property type="evidence" value="ECO:0007669"/>
    <property type="project" value="UniProtKB-KW"/>
</dbReference>
<keyword evidence="10" id="KW-1185">Reference proteome</keyword>
<feature type="signal peptide" evidence="6">
    <location>
        <begin position="1"/>
        <end position="25"/>
    </location>
</feature>
<dbReference type="InterPro" id="IPR025711">
    <property type="entry name" value="PepSY"/>
</dbReference>
<feature type="chain" id="PRO_5026755597" description="PepSY domain-containing protein" evidence="6">
    <location>
        <begin position="26"/>
        <end position="225"/>
    </location>
</feature>
<dbReference type="InterPro" id="IPR052759">
    <property type="entry name" value="Metalloprotease_M4"/>
</dbReference>
<evidence type="ECO:0000259" key="8">
    <source>
        <dbReference type="Pfam" id="PF07504"/>
    </source>
</evidence>
<keyword evidence="4" id="KW-0862">Zinc</keyword>
<keyword evidence="2" id="KW-0479">Metal-binding</keyword>
<dbReference type="AlphaFoldDB" id="A0A6M0R9V7"/>
<dbReference type="InterPro" id="IPR011096">
    <property type="entry name" value="FTP_domain"/>
</dbReference>
<dbReference type="PANTHER" id="PTHR43579:SF1">
    <property type="entry name" value="NEUTRAL METALLOPROTEINASE"/>
    <property type="match status" value="1"/>
</dbReference>
<proteinExistence type="predicted"/>
<evidence type="ECO:0000256" key="1">
    <source>
        <dbReference type="ARBA" id="ARBA00022670"/>
    </source>
</evidence>
<organism evidence="9 10">
    <name type="scientific">Clostridium niameyense</name>
    <dbReference type="NCBI Taxonomy" id="1622073"/>
    <lineage>
        <taxon>Bacteria</taxon>
        <taxon>Bacillati</taxon>
        <taxon>Bacillota</taxon>
        <taxon>Clostridia</taxon>
        <taxon>Eubacteriales</taxon>
        <taxon>Clostridiaceae</taxon>
        <taxon>Clostridium</taxon>
    </lineage>
</organism>
<keyword evidence="1" id="KW-0645">Protease</keyword>
<evidence type="ECO:0000259" key="7">
    <source>
        <dbReference type="Pfam" id="PF03413"/>
    </source>
</evidence>
<evidence type="ECO:0000256" key="5">
    <source>
        <dbReference type="ARBA" id="ARBA00023049"/>
    </source>
</evidence>
<evidence type="ECO:0000313" key="10">
    <source>
        <dbReference type="Proteomes" id="UP000473885"/>
    </source>
</evidence>
<keyword evidence="6" id="KW-0732">Signal</keyword>
<accession>A0A6M0R9V7</accession>
<dbReference type="Pfam" id="PF07504">
    <property type="entry name" value="FTP"/>
    <property type="match status" value="1"/>
</dbReference>
<gene>
    <name evidence="9" type="ORF">FDF74_07490</name>
</gene>
<dbReference type="GO" id="GO:0008237">
    <property type="term" value="F:metallopeptidase activity"/>
    <property type="evidence" value="ECO:0007669"/>
    <property type="project" value="UniProtKB-KW"/>
</dbReference>
<dbReference type="Proteomes" id="UP000473885">
    <property type="component" value="Unassembled WGS sequence"/>
</dbReference>
<dbReference type="Pfam" id="PF03413">
    <property type="entry name" value="PepSY"/>
    <property type="match status" value="1"/>
</dbReference>
<keyword evidence="3" id="KW-0378">Hydrolase</keyword>
<dbReference type="PANTHER" id="PTHR43579">
    <property type="match status" value="1"/>
</dbReference>
<comment type="caution">
    <text evidence="9">The sequence shown here is derived from an EMBL/GenBank/DDBJ whole genome shotgun (WGS) entry which is preliminary data.</text>
</comment>
<evidence type="ECO:0000313" key="9">
    <source>
        <dbReference type="EMBL" id="NEZ47054.1"/>
    </source>
</evidence>
<evidence type="ECO:0000256" key="4">
    <source>
        <dbReference type="ARBA" id="ARBA00022833"/>
    </source>
</evidence>
<feature type="domain" description="PepSY" evidence="7">
    <location>
        <begin position="149"/>
        <end position="212"/>
    </location>
</feature>
<reference evidence="9 10" key="1">
    <citation type="submission" date="2019-04" db="EMBL/GenBank/DDBJ databases">
        <title>Genome sequencing of Clostridium botulinum Groups I-IV and Clostridium butyricum.</title>
        <authorList>
            <person name="Brunt J."/>
            <person name="Van Vliet A.H.M."/>
            <person name="Stringer S.C."/>
            <person name="Carter A.T."/>
            <person name="Peck M.W."/>
        </authorList>
    </citation>
    <scope>NUCLEOTIDE SEQUENCE [LARGE SCALE GENOMIC DNA]</scope>
    <source>
        <strain evidence="9 10">IFR 18/094</strain>
    </source>
</reference>
<protein>
    <recommendedName>
        <fullName evidence="11">PepSY domain-containing protein</fullName>
    </recommendedName>
</protein>
<dbReference type="EMBL" id="SXDP01000004">
    <property type="protein sequence ID" value="NEZ47054.1"/>
    <property type="molecule type" value="Genomic_DNA"/>
</dbReference>
<evidence type="ECO:0008006" key="11">
    <source>
        <dbReference type="Google" id="ProtNLM"/>
    </source>
</evidence>
<evidence type="ECO:0000256" key="6">
    <source>
        <dbReference type="SAM" id="SignalP"/>
    </source>
</evidence>
<dbReference type="GO" id="GO:0006508">
    <property type="term" value="P:proteolysis"/>
    <property type="evidence" value="ECO:0007669"/>
    <property type="project" value="UniProtKB-KW"/>
</dbReference>
<evidence type="ECO:0000256" key="3">
    <source>
        <dbReference type="ARBA" id="ARBA00022801"/>
    </source>
</evidence>
<sequence>MKSKKLLTVILSTIMTLLPASAIYAAGPIGKKSKNEPQITTIFWEQSKEHKKKSTTNIKEKKFNNFNDINEFFKENIFKFGLKKGSLKSTKTLKDEDGKTYYHTIYQIEGIPVYYGRIVFTTEKDSTMSYISGRVDTAFENESWKNKIKLSKNEAIEKAKNNITYEKLHDLKVDLYLYNSKGKPYIVYLVDLVTDTGNWNVFVNAENGSIVNKFNNTPTIINSKN</sequence>
<feature type="domain" description="FTP" evidence="8">
    <location>
        <begin position="86"/>
        <end position="134"/>
    </location>
</feature>
<evidence type="ECO:0000256" key="2">
    <source>
        <dbReference type="ARBA" id="ARBA00022723"/>
    </source>
</evidence>